<gene>
    <name evidence="1" type="ORF">GGQ61_003104</name>
</gene>
<dbReference type="RefSeq" id="WP_183774489.1">
    <property type="nucleotide sequence ID" value="NZ_JACIDK010000004.1"/>
</dbReference>
<keyword evidence="2" id="KW-1185">Reference proteome</keyword>
<evidence type="ECO:0000313" key="1">
    <source>
        <dbReference type="EMBL" id="MBB3892371.1"/>
    </source>
</evidence>
<name>A0A840A4I0_9CAUL</name>
<accession>A0A840A4I0</accession>
<dbReference type="EMBL" id="JACIDK010000004">
    <property type="protein sequence ID" value="MBB3892371.1"/>
    <property type="molecule type" value="Genomic_DNA"/>
</dbReference>
<dbReference type="InterPro" id="IPR048683">
    <property type="entry name" value="Sf6_terminase"/>
</dbReference>
<evidence type="ECO:0000313" key="2">
    <source>
        <dbReference type="Proteomes" id="UP000530564"/>
    </source>
</evidence>
<comment type="caution">
    <text evidence="1">The sequence shown here is derived from an EMBL/GenBank/DDBJ whole genome shotgun (WGS) entry which is preliminary data.</text>
</comment>
<reference evidence="1 2" key="1">
    <citation type="submission" date="2020-08" db="EMBL/GenBank/DDBJ databases">
        <title>Genomic Encyclopedia of Type Strains, Phase IV (KMG-IV): sequencing the most valuable type-strain genomes for metagenomic binning, comparative biology and taxonomic classification.</title>
        <authorList>
            <person name="Goeker M."/>
        </authorList>
    </citation>
    <scope>NUCLEOTIDE SEQUENCE [LARGE SCALE GENOMIC DNA]</scope>
    <source>
        <strain evidence="1 2">DSM 21793</strain>
    </source>
</reference>
<dbReference type="Pfam" id="PF20901">
    <property type="entry name" value="Sf6_terminase"/>
    <property type="match status" value="2"/>
</dbReference>
<organism evidence="1 2">
    <name type="scientific">Phenylobacterium haematophilum</name>
    <dbReference type="NCBI Taxonomy" id="98513"/>
    <lineage>
        <taxon>Bacteria</taxon>
        <taxon>Pseudomonadati</taxon>
        <taxon>Pseudomonadota</taxon>
        <taxon>Alphaproteobacteria</taxon>
        <taxon>Caulobacterales</taxon>
        <taxon>Caulobacteraceae</taxon>
        <taxon>Phenylobacterium</taxon>
    </lineage>
</organism>
<proteinExistence type="predicted"/>
<evidence type="ECO:0008006" key="3">
    <source>
        <dbReference type="Google" id="ProtNLM"/>
    </source>
</evidence>
<sequence length="235" mass="26224">MRFTPELGREICARVAAGESQHALAREPGMPSRRTFRDWALREPEFGAAFEAAKLEGRRRQIAADREADLRPGSGKLWRRMMAQASPARRRGGSVSILTPELAEEICLRIAGGESVLALSADPDMPCAGSIFGWARREDWFREMYLRAKEIAADLHFDLAYEVAMEATEDSVRGDRLRVQVLRWRVALIEPKKYGLRRMLGPAGEGEEAEGPQPFGIELVNFVQEPGGGWREAGS</sequence>
<dbReference type="Gene3D" id="1.10.10.60">
    <property type="entry name" value="Homeodomain-like"/>
    <property type="match status" value="2"/>
</dbReference>
<dbReference type="Proteomes" id="UP000530564">
    <property type="component" value="Unassembled WGS sequence"/>
</dbReference>
<protein>
    <recommendedName>
        <fullName evidence="3">Terminase small subunit</fullName>
    </recommendedName>
</protein>
<dbReference type="AlphaFoldDB" id="A0A840A4I0"/>